<dbReference type="KEGG" id="kpin:30171316"/>
<dbReference type="OrthoDB" id="9446342at2759"/>
<evidence type="ECO:0000256" key="2">
    <source>
        <dbReference type="PIRNR" id="PIRNR037514"/>
    </source>
</evidence>
<dbReference type="GO" id="GO:0005634">
    <property type="term" value="C:nucleus"/>
    <property type="evidence" value="ECO:0007669"/>
    <property type="project" value="TreeGrafter"/>
</dbReference>
<reference evidence="4" key="4">
    <citation type="submission" date="2024-02" db="EMBL/GenBank/DDBJ databases">
        <title>Comparative genomics of Cryptococcus and Kwoniella reveals pathogenesis evolution and contrasting modes of karyotype evolution via chromosome fusion or intercentromeric recombination.</title>
        <authorList>
            <person name="Coelho M.A."/>
            <person name="David-Palma M."/>
            <person name="Shea T."/>
            <person name="Bowers K."/>
            <person name="McGinley-Smith S."/>
            <person name="Mohammad A.W."/>
            <person name="Gnirke A."/>
            <person name="Yurkov A.M."/>
            <person name="Nowrousian M."/>
            <person name="Sun S."/>
            <person name="Cuomo C.A."/>
            <person name="Heitman J."/>
        </authorList>
    </citation>
    <scope>NUCLEOTIDE SEQUENCE</scope>
    <source>
        <strain evidence="4">CBS 10737</strain>
    </source>
</reference>
<name>A0A1B9I5T7_9TREE</name>
<dbReference type="PIRSF" id="PIRSF037514">
    <property type="entry name" value="Rab_ger_ger_transf_A_fun"/>
    <property type="match status" value="1"/>
</dbReference>
<protein>
    <recommendedName>
        <fullName evidence="2">Rab proteins geranylgeranyltransferase</fullName>
    </recommendedName>
</protein>
<reference evidence="3" key="1">
    <citation type="submission" date="2013-07" db="EMBL/GenBank/DDBJ databases">
        <title>The Genome Sequence of Cryptococcus pinus CBS10737.</title>
        <authorList>
            <consortium name="The Broad Institute Genome Sequencing Platform"/>
            <person name="Cuomo C."/>
            <person name="Litvintseva A."/>
            <person name="Chen Y."/>
            <person name="Heitman J."/>
            <person name="Sun S."/>
            <person name="Springer D."/>
            <person name="Dromer F."/>
            <person name="Young S.K."/>
            <person name="Zeng Q."/>
            <person name="Gargeya S."/>
            <person name="Fitzgerald M."/>
            <person name="Abouelleil A."/>
            <person name="Alvarado L."/>
            <person name="Berlin A.M."/>
            <person name="Chapman S.B."/>
            <person name="Dewar J."/>
            <person name="Goldberg J."/>
            <person name="Griggs A."/>
            <person name="Gujja S."/>
            <person name="Hansen M."/>
            <person name="Howarth C."/>
            <person name="Imamovic A."/>
            <person name="Larimer J."/>
            <person name="McCowan C."/>
            <person name="Murphy C."/>
            <person name="Pearson M."/>
            <person name="Priest M."/>
            <person name="Roberts A."/>
            <person name="Saif S."/>
            <person name="Shea T."/>
            <person name="Sykes S."/>
            <person name="Wortman J."/>
            <person name="Nusbaum C."/>
            <person name="Birren B."/>
        </authorList>
    </citation>
    <scope>NUCLEOTIDE SEQUENCE [LARGE SCALE GENOMIC DNA]</scope>
    <source>
        <strain evidence="3">CBS 10737</strain>
    </source>
</reference>
<dbReference type="GO" id="GO:0016192">
    <property type="term" value="P:vesicle-mediated transport"/>
    <property type="evidence" value="ECO:0007669"/>
    <property type="project" value="TreeGrafter"/>
</dbReference>
<dbReference type="InterPro" id="IPR018203">
    <property type="entry name" value="GDP_dissociation_inhibitor"/>
</dbReference>
<sequence>MSNQELESDHYDVIVIGTGLAESIAASSLAKAGKTVLHLDPNEYYGGEQASLTLDELIYWSNQYTSSTPSSSKSNTKYHGSSITPLSKELAQDKRRYSISLFPSILPSRGYLIDTLIKSDVSKYVSFRVLDQIALYSQTDNHVEENFKRVPGSKEEIFKDKSISLMDKRKLMKFLLFATGEFENDDILKGKESQPLNQFLQESFSIPSSLSNSIIYAISHCSTADEPTLEALKRTRRYLKSIGRYGNSAFLIGQYGGAGEVAQGFCRACAVFGGTYVLGANAKPTNIEITPQGVSLDIPCHPRRITASHLIASPNHLTPTLLTDSPLSSGQAEDFVMAHGIAITKTIPDILRRKMSNPEEISSNEEEVENDDTAIVLFPRNDQDVVKCYINGEGTGSCPTGQYIIYLSTCVPSSSWESAPSDILKPYLEKITSEPIFEGYYYSSRPSSDSTLSSISDSIVKLKPYGGKELLTEGLDWEAQQGEEAFYAVMGRSECVKGFFEKDISEEEEMGIGEDD</sequence>
<dbReference type="SUPFAM" id="SSF54373">
    <property type="entry name" value="FAD-linked reductases, C-terminal domain"/>
    <property type="match status" value="1"/>
</dbReference>
<dbReference type="PANTHER" id="PTHR11787:SF4">
    <property type="entry name" value="CHM, RAB ESCORT PROTEIN 1"/>
    <property type="match status" value="1"/>
</dbReference>
<dbReference type="Gene3D" id="1.10.405.10">
    <property type="entry name" value="Guanine Nucleotide Dissociation Inhibitor, domain 1"/>
    <property type="match status" value="1"/>
</dbReference>
<dbReference type="Gene3D" id="3.30.519.10">
    <property type="entry name" value="Guanine Nucleotide Dissociation Inhibitor, domain 2"/>
    <property type="match status" value="1"/>
</dbReference>
<dbReference type="GO" id="GO:0005968">
    <property type="term" value="C:Rab-protein geranylgeranyltransferase complex"/>
    <property type="evidence" value="ECO:0007669"/>
    <property type="project" value="TreeGrafter"/>
</dbReference>
<dbReference type="InterPro" id="IPR036188">
    <property type="entry name" value="FAD/NAD-bd_sf"/>
</dbReference>
<dbReference type="Pfam" id="PF00996">
    <property type="entry name" value="GDI"/>
    <property type="match status" value="1"/>
</dbReference>
<keyword evidence="5" id="KW-1185">Reference proteome</keyword>
<dbReference type="RefSeq" id="XP_019012106.1">
    <property type="nucleotide sequence ID" value="XM_019154703.1"/>
</dbReference>
<dbReference type="InterPro" id="IPR017230">
    <property type="entry name" value="Mrs6"/>
</dbReference>
<dbReference type="PANTHER" id="PTHR11787">
    <property type="entry name" value="RAB GDP-DISSOCIATION INHIBITOR"/>
    <property type="match status" value="1"/>
</dbReference>
<evidence type="ECO:0000256" key="1">
    <source>
        <dbReference type="ARBA" id="ARBA00005593"/>
    </source>
</evidence>
<dbReference type="FunFam" id="1.10.405.10:FF:000003">
    <property type="entry name" value="Rab proteins geranylgeranyltransferase component A"/>
    <property type="match status" value="1"/>
</dbReference>
<gene>
    <name evidence="3" type="ORF">I206_02947</name>
    <name evidence="4" type="ORF">I206_102593</name>
</gene>
<evidence type="ECO:0000313" key="3">
    <source>
        <dbReference type="EMBL" id="OCF50887.1"/>
    </source>
</evidence>
<comment type="similarity">
    <text evidence="1 2">Belongs to the Rab GDI family.</text>
</comment>
<organism evidence="3">
    <name type="scientific">Kwoniella pini CBS 10737</name>
    <dbReference type="NCBI Taxonomy" id="1296096"/>
    <lineage>
        <taxon>Eukaryota</taxon>
        <taxon>Fungi</taxon>
        <taxon>Dikarya</taxon>
        <taxon>Basidiomycota</taxon>
        <taxon>Agaricomycotina</taxon>
        <taxon>Tremellomycetes</taxon>
        <taxon>Tremellales</taxon>
        <taxon>Cryptococcaceae</taxon>
        <taxon>Kwoniella</taxon>
    </lineage>
</organism>
<dbReference type="GO" id="GO:0005092">
    <property type="term" value="F:GDP-dissociation inhibitor activity"/>
    <property type="evidence" value="ECO:0007669"/>
    <property type="project" value="UniProtKB-UniRule"/>
</dbReference>
<evidence type="ECO:0000313" key="5">
    <source>
        <dbReference type="Proteomes" id="UP000094020"/>
    </source>
</evidence>
<reference evidence="4" key="2">
    <citation type="submission" date="2013-07" db="EMBL/GenBank/DDBJ databases">
        <authorList>
            <consortium name="The Broad Institute Genome Sequencing Platform"/>
            <person name="Cuomo C."/>
            <person name="Litvintseva A."/>
            <person name="Chen Y."/>
            <person name="Heitman J."/>
            <person name="Sun S."/>
            <person name="Springer D."/>
            <person name="Dromer F."/>
            <person name="Young S.K."/>
            <person name="Zeng Q."/>
            <person name="Gargeya S."/>
            <person name="Fitzgerald M."/>
            <person name="Abouelleil A."/>
            <person name="Alvarado L."/>
            <person name="Berlin A.M."/>
            <person name="Chapman S.B."/>
            <person name="Dewar J."/>
            <person name="Goldberg J."/>
            <person name="Griggs A."/>
            <person name="Gujja S."/>
            <person name="Hansen M."/>
            <person name="Howarth C."/>
            <person name="Imamovic A."/>
            <person name="Larimer J."/>
            <person name="McCowan C."/>
            <person name="Murphy C."/>
            <person name="Pearson M."/>
            <person name="Priest M."/>
            <person name="Roberts A."/>
            <person name="Saif S."/>
            <person name="Shea T."/>
            <person name="Sykes S."/>
            <person name="Wortman J."/>
            <person name="Nusbaum C."/>
            <person name="Birren B."/>
        </authorList>
    </citation>
    <scope>NUCLEOTIDE SEQUENCE</scope>
    <source>
        <strain evidence="4">CBS 10737</strain>
    </source>
</reference>
<dbReference type="GO" id="GO:0005829">
    <property type="term" value="C:cytosol"/>
    <property type="evidence" value="ECO:0007669"/>
    <property type="project" value="TreeGrafter"/>
</dbReference>
<reference evidence="3" key="3">
    <citation type="submission" date="2016-07" db="EMBL/GenBank/DDBJ databases">
        <title>Evolution of pathogenesis and genome organization in the Tremellales.</title>
        <authorList>
            <person name="Cuomo C."/>
            <person name="Litvintseva A."/>
            <person name="Heitman J."/>
            <person name="Chen Y."/>
            <person name="Sun S."/>
            <person name="Springer D."/>
            <person name="Dromer F."/>
            <person name="Young S."/>
            <person name="Zeng Q."/>
            <person name="Chapman S."/>
            <person name="Gujja S."/>
            <person name="Saif S."/>
            <person name="Birren B."/>
        </authorList>
    </citation>
    <scope>NUCLEOTIDE SEQUENCE</scope>
    <source>
        <strain evidence="3">CBS 10737</strain>
    </source>
</reference>
<proteinExistence type="inferred from homology"/>
<dbReference type="SUPFAM" id="SSF51905">
    <property type="entry name" value="FAD/NAD(P)-binding domain"/>
    <property type="match status" value="1"/>
</dbReference>
<dbReference type="GeneID" id="30171316"/>
<accession>A0A1B9I5T7</accession>
<dbReference type="STRING" id="1296096.A0A1B9I5T7"/>
<dbReference type="Gene3D" id="3.50.50.60">
    <property type="entry name" value="FAD/NAD(P)-binding domain"/>
    <property type="match status" value="1"/>
</dbReference>
<dbReference type="Proteomes" id="UP000094020">
    <property type="component" value="Chromosome 3"/>
</dbReference>
<dbReference type="PRINTS" id="PR00891">
    <property type="entry name" value="RABGDIREP"/>
</dbReference>
<dbReference type="AlphaFoldDB" id="A0A1B9I5T7"/>
<dbReference type="EMBL" id="CP144521">
    <property type="protein sequence ID" value="WWC68661.1"/>
    <property type="molecule type" value="Genomic_DNA"/>
</dbReference>
<dbReference type="GO" id="GO:0007264">
    <property type="term" value="P:small GTPase-mediated signal transduction"/>
    <property type="evidence" value="ECO:0007669"/>
    <property type="project" value="UniProtKB-UniRule"/>
</dbReference>
<evidence type="ECO:0000313" key="4">
    <source>
        <dbReference type="EMBL" id="WWC68661.1"/>
    </source>
</evidence>
<dbReference type="EMBL" id="KI894009">
    <property type="protein sequence ID" value="OCF50887.1"/>
    <property type="molecule type" value="Genomic_DNA"/>
</dbReference>